<evidence type="ECO:0000313" key="1">
    <source>
        <dbReference type="EMBL" id="BBT16744.1"/>
    </source>
</evidence>
<dbReference type="AlphaFoldDB" id="A0A6S5RUR4"/>
<accession>A0A6S5RUR4</accession>
<name>A0A6S5RUR4_9GAMM</name>
<gene>
    <name evidence="1" type="ORF">WP8S17C03_27930</name>
</gene>
<organism evidence="1 2">
    <name type="scientific">Metapseudomonas otitidis</name>
    <dbReference type="NCBI Taxonomy" id="319939"/>
    <lineage>
        <taxon>Bacteria</taxon>
        <taxon>Pseudomonadati</taxon>
        <taxon>Pseudomonadota</taxon>
        <taxon>Gammaproteobacteria</taxon>
        <taxon>Pseudomonadales</taxon>
        <taxon>Pseudomonadaceae</taxon>
        <taxon>Metapseudomonas</taxon>
    </lineage>
</organism>
<proteinExistence type="predicted"/>
<dbReference type="RefSeq" id="WP_182852996.1">
    <property type="nucleotide sequence ID" value="NZ_AP022213.1"/>
</dbReference>
<protein>
    <submittedName>
        <fullName evidence="1">Uncharacterized protein</fullName>
    </submittedName>
</protein>
<evidence type="ECO:0000313" key="2">
    <source>
        <dbReference type="Proteomes" id="UP000515591"/>
    </source>
</evidence>
<dbReference type="EMBL" id="AP022213">
    <property type="protein sequence ID" value="BBT16744.1"/>
    <property type="molecule type" value="Genomic_DNA"/>
</dbReference>
<reference evidence="1 2" key="1">
    <citation type="submission" date="2019-12" db="EMBL/GenBank/DDBJ databases">
        <title>complete genome sequences of Pseudomonas otitidis str. WP8-S17-CRE-03 isolated from wastewater treatment plant effluent.</title>
        <authorList>
            <person name="Sekizuka T."/>
            <person name="Itokawa K."/>
            <person name="Yatsu K."/>
            <person name="Inamine Y."/>
            <person name="Kuroda M."/>
        </authorList>
    </citation>
    <scope>NUCLEOTIDE SEQUENCE [LARGE SCALE GENOMIC DNA]</scope>
    <source>
        <strain evidence="1 2">WP8-S17-CRE-03</strain>
    </source>
</reference>
<sequence>MRSIPFSSGRATELLPRYEHDNLFDSSKFKQRFPAFEVTTYRQGLEQVLAGLVRQA</sequence>
<dbReference type="Proteomes" id="UP000515591">
    <property type="component" value="Chromosome"/>
</dbReference>